<keyword evidence="4" id="KW-1185">Reference proteome</keyword>
<dbReference type="Proteomes" id="UP001141327">
    <property type="component" value="Unassembled WGS sequence"/>
</dbReference>
<keyword evidence="2" id="KW-0732">Signal</keyword>
<protein>
    <submittedName>
        <fullName evidence="3">Uncharacterized protein</fullName>
    </submittedName>
</protein>
<name>A0ABQ8USN5_9EUKA</name>
<feature type="region of interest" description="Disordered" evidence="1">
    <location>
        <begin position="194"/>
        <end position="217"/>
    </location>
</feature>
<sequence>MNDGNGVSSRRVCALILRVLVTPFCILSDIEEITTKARYKQTFGNFIKMFFTALSGTDNQLTLDLINMNELARAQKKEPVGNSLSLILYYTTPTERARFPMALFSQPNRPPLTPPAPAAPATAPEEEEEPRRPASPPQQPPAPSVDHTPVEAPSTSVAALTQENARLQQEVGRLKRKQQALQADLSQLQADYGALQRDASATQRSRSRRDRTEAAQAHDRIAQLEQELEACKSRHHRQLERFKQEYDLLYRSEQRLKAALADARAEIKAARDRARRRQPSASPGLATSTASRRSAAPRTSAAQARAPSASRARPTSSGGLPARSALKKPAAPKARSRSTTRSPQHSTKEKEKERGGETSAPTGGEGGEAGAGKVSAAWRAALSSESDLAPLSSQKQQRGSGRTQ</sequence>
<feature type="compositionally biased region" description="Pro residues" evidence="1">
    <location>
        <begin position="133"/>
        <end position="143"/>
    </location>
</feature>
<feature type="signal peptide" evidence="2">
    <location>
        <begin position="1"/>
        <end position="28"/>
    </location>
</feature>
<evidence type="ECO:0000313" key="4">
    <source>
        <dbReference type="Proteomes" id="UP001141327"/>
    </source>
</evidence>
<reference evidence="3" key="1">
    <citation type="journal article" date="2022" name="bioRxiv">
        <title>Genomics of Preaxostyla Flagellates Illuminates Evolutionary Transitions and the Path Towards Mitochondrial Loss.</title>
        <authorList>
            <person name="Novak L.V.F."/>
            <person name="Treitli S.C."/>
            <person name="Pyrih J."/>
            <person name="Halakuc P."/>
            <person name="Pipaliya S.V."/>
            <person name="Vacek V."/>
            <person name="Brzon O."/>
            <person name="Soukal P."/>
            <person name="Eme L."/>
            <person name="Dacks J.B."/>
            <person name="Karnkowska A."/>
            <person name="Elias M."/>
            <person name="Hampl V."/>
        </authorList>
    </citation>
    <scope>NUCLEOTIDE SEQUENCE</scope>
    <source>
        <strain evidence="3">RCP-MX</strain>
    </source>
</reference>
<feature type="compositionally biased region" description="Low complexity" evidence="1">
    <location>
        <begin position="286"/>
        <end position="317"/>
    </location>
</feature>
<evidence type="ECO:0000256" key="1">
    <source>
        <dbReference type="SAM" id="MobiDB-lite"/>
    </source>
</evidence>
<dbReference type="Gene3D" id="1.10.287.1490">
    <property type="match status" value="1"/>
</dbReference>
<evidence type="ECO:0000256" key="2">
    <source>
        <dbReference type="SAM" id="SignalP"/>
    </source>
</evidence>
<comment type="caution">
    <text evidence="3">The sequence shown here is derived from an EMBL/GenBank/DDBJ whole genome shotgun (WGS) entry which is preliminary data.</text>
</comment>
<feature type="chain" id="PRO_5045436499" evidence="2">
    <location>
        <begin position="29"/>
        <end position="404"/>
    </location>
</feature>
<feature type="compositionally biased region" description="Polar residues" evidence="1">
    <location>
        <begin position="383"/>
        <end position="404"/>
    </location>
</feature>
<proteinExistence type="predicted"/>
<accession>A0ABQ8USN5</accession>
<feature type="region of interest" description="Disordered" evidence="1">
    <location>
        <begin position="265"/>
        <end position="404"/>
    </location>
</feature>
<organism evidence="3 4">
    <name type="scientific">Paratrimastix pyriformis</name>
    <dbReference type="NCBI Taxonomy" id="342808"/>
    <lineage>
        <taxon>Eukaryota</taxon>
        <taxon>Metamonada</taxon>
        <taxon>Preaxostyla</taxon>
        <taxon>Paratrimastigidae</taxon>
        <taxon>Paratrimastix</taxon>
    </lineage>
</organism>
<gene>
    <name evidence="3" type="ORF">PAPYR_1518</name>
</gene>
<feature type="compositionally biased region" description="Pro residues" evidence="1">
    <location>
        <begin position="108"/>
        <end position="118"/>
    </location>
</feature>
<dbReference type="EMBL" id="JAPMOS010000005">
    <property type="protein sequence ID" value="KAJ4461843.1"/>
    <property type="molecule type" value="Genomic_DNA"/>
</dbReference>
<feature type="compositionally biased region" description="Basic and acidic residues" evidence="1">
    <location>
        <begin position="346"/>
        <end position="356"/>
    </location>
</feature>
<evidence type="ECO:0000313" key="3">
    <source>
        <dbReference type="EMBL" id="KAJ4461843.1"/>
    </source>
</evidence>
<feature type="region of interest" description="Disordered" evidence="1">
    <location>
        <begin position="104"/>
        <end position="156"/>
    </location>
</feature>